<sequence>MIRDAIPDDFPKLSAMADRFIKAARWGIDPDPETITRTLTYLSASPDGALRVLVSDSGLPVGMAGGVLFPCIFNASHRIGQEAFVWVDPSYRGQGVALFRDLERELITKGAQTVIMANTMEIRPEAVGMLFRRMGYRPAETHYIKST</sequence>
<evidence type="ECO:0000313" key="3">
    <source>
        <dbReference type="Proteomes" id="UP000539175"/>
    </source>
</evidence>
<dbReference type="EMBL" id="JACIIZ010000010">
    <property type="protein sequence ID" value="MBB6253019.1"/>
    <property type="molecule type" value="Genomic_DNA"/>
</dbReference>
<dbReference type="Gene3D" id="3.40.630.30">
    <property type="match status" value="1"/>
</dbReference>
<dbReference type="RefSeq" id="WP_184803019.1">
    <property type="nucleotide sequence ID" value="NZ_JACIIZ010000010.1"/>
</dbReference>
<proteinExistence type="predicted"/>
<dbReference type="Proteomes" id="UP000539175">
    <property type="component" value="Unassembled WGS sequence"/>
</dbReference>
<name>A0A7X0EFZ9_9PROT</name>
<accession>A0A7X0EFZ9</accession>
<evidence type="ECO:0000259" key="1">
    <source>
        <dbReference type="PROSITE" id="PS51186"/>
    </source>
</evidence>
<dbReference type="CDD" id="cd04301">
    <property type="entry name" value="NAT_SF"/>
    <property type="match status" value="1"/>
</dbReference>
<feature type="domain" description="N-acetyltransferase" evidence="1">
    <location>
        <begin position="1"/>
        <end position="147"/>
    </location>
</feature>
<protein>
    <submittedName>
        <fullName evidence="2">GNAT superfamily N-acetyltransferase</fullName>
    </submittedName>
</protein>
<reference evidence="2 3" key="1">
    <citation type="submission" date="2020-08" db="EMBL/GenBank/DDBJ databases">
        <title>Genomic Encyclopedia of Type Strains, Phase IV (KMG-IV): sequencing the most valuable type-strain genomes for metagenomic binning, comparative biology and taxonomic classification.</title>
        <authorList>
            <person name="Goeker M."/>
        </authorList>
    </citation>
    <scope>NUCLEOTIDE SEQUENCE [LARGE SCALE GENOMIC DNA]</scope>
    <source>
        <strain evidence="2 3">DSM 22198</strain>
    </source>
</reference>
<dbReference type="SUPFAM" id="SSF55729">
    <property type="entry name" value="Acyl-CoA N-acyltransferases (Nat)"/>
    <property type="match status" value="1"/>
</dbReference>
<dbReference type="InterPro" id="IPR000182">
    <property type="entry name" value="GNAT_dom"/>
</dbReference>
<keyword evidence="3" id="KW-1185">Reference proteome</keyword>
<dbReference type="PROSITE" id="PS51186">
    <property type="entry name" value="GNAT"/>
    <property type="match status" value="1"/>
</dbReference>
<dbReference type="InterPro" id="IPR016181">
    <property type="entry name" value="Acyl_CoA_acyltransferase"/>
</dbReference>
<keyword evidence="2" id="KW-0808">Transferase</keyword>
<evidence type="ECO:0000313" key="2">
    <source>
        <dbReference type="EMBL" id="MBB6253019.1"/>
    </source>
</evidence>
<dbReference type="GO" id="GO:0016747">
    <property type="term" value="F:acyltransferase activity, transferring groups other than amino-acyl groups"/>
    <property type="evidence" value="ECO:0007669"/>
    <property type="project" value="InterPro"/>
</dbReference>
<comment type="caution">
    <text evidence="2">The sequence shown here is derived from an EMBL/GenBank/DDBJ whole genome shotgun (WGS) entry which is preliminary data.</text>
</comment>
<dbReference type="Pfam" id="PF00583">
    <property type="entry name" value="Acetyltransf_1"/>
    <property type="match status" value="1"/>
</dbReference>
<organism evidence="2 3">
    <name type="scientific">Nitrospirillum iridis</name>
    <dbReference type="NCBI Taxonomy" id="765888"/>
    <lineage>
        <taxon>Bacteria</taxon>
        <taxon>Pseudomonadati</taxon>
        <taxon>Pseudomonadota</taxon>
        <taxon>Alphaproteobacteria</taxon>
        <taxon>Rhodospirillales</taxon>
        <taxon>Azospirillaceae</taxon>
        <taxon>Nitrospirillum</taxon>
    </lineage>
</organism>
<gene>
    <name evidence="2" type="ORF">FHS74_003588</name>
</gene>
<dbReference type="AlphaFoldDB" id="A0A7X0EFZ9"/>